<dbReference type="InterPro" id="IPR026444">
    <property type="entry name" value="Secre_tail"/>
</dbReference>
<dbReference type="InterPro" id="IPR010620">
    <property type="entry name" value="SBBP_repeat"/>
</dbReference>
<feature type="domain" description="Secretion system C-terminal sorting" evidence="3">
    <location>
        <begin position="523"/>
        <end position="584"/>
    </location>
</feature>
<evidence type="ECO:0000259" key="3">
    <source>
        <dbReference type="Pfam" id="PF18962"/>
    </source>
</evidence>
<evidence type="ECO:0000313" key="5">
    <source>
        <dbReference type="Proteomes" id="UP000317169"/>
    </source>
</evidence>
<sequence>MNLKIKIFLLLLLFSQFLLAQTADDYVREWGTYFPDPRDSALDENNNLWVVGGIHSNNYTVFSSLISANAHQENYNGEKEIYLAKISSDGSLMYATYFGGVKNDIPYGIEVKNNYVYIVGSTKSTSNIATANGYDTVLDQNYAPDGTEWQKTAGFLAKFDTQGALVWSTYIQGDIFTEAIYSVAINDNDDIHLWGSTKSTNLATENSFRQTIPGPYLEETTNTYKSDSFPFMMKMNSSGQIEWSTYYGPDDATVFPEGGIVVDNLDNVYVCGRTDDTVSYYGTTGIHQTQSGGGTDTFFSKFSATGNRIWSTYYGGNGSEVAPFIHIGRNGSFYITGLTTSANNIATNGVFQENLINPLANYLAMFNNNGQRLWGSYFNIGSNGGGFATPCFVDTEGEILLSGRTSSTTNTATEGSWQENFGGGSTDAYVVKFNYDGSDVLWGTYFGGTGLEFPFHGGMQLTTNDQFYICGMTTSYNAEAIATENAIETNGSIGAGLYSGYLAKFVQSSDLSFLDLNSAQIKIWPNPVSSVLIVEGLEGYNSFYIEIYDFQGKLILEKINSNIVNVESLATGEYFLRINSKTMQKNLPFIVR</sequence>
<protein>
    <submittedName>
        <fullName evidence="4">T9SS type A sorting domain-containing protein</fullName>
    </submittedName>
</protein>
<gene>
    <name evidence="4" type="ORF">FKR84_05460</name>
</gene>
<feature type="signal peptide" evidence="2">
    <location>
        <begin position="1"/>
        <end position="20"/>
    </location>
</feature>
<dbReference type="EMBL" id="VIAR01000004">
    <property type="protein sequence ID" value="TQD39342.1"/>
    <property type="molecule type" value="Genomic_DNA"/>
</dbReference>
<reference evidence="4 5" key="1">
    <citation type="submission" date="2019-06" db="EMBL/GenBank/DDBJ databases">
        <title>Flavibacter putida gen. nov., sp. nov., a novel marine bacterium of the family Flavobacteriaceae isolated from coastal seawater.</title>
        <authorList>
            <person name="Feng X."/>
        </authorList>
    </citation>
    <scope>NUCLEOTIDE SEQUENCE [LARGE SCALE GENOMIC DNA]</scope>
    <source>
        <strain evidence="4 5">PLHSN227</strain>
    </source>
</reference>
<dbReference type="Proteomes" id="UP000317169">
    <property type="component" value="Unassembled WGS sequence"/>
</dbReference>
<dbReference type="InterPro" id="IPR052918">
    <property type="entry name" value="Motility_Chemotaxis_Reg"/>
</dbReference>
<dbReference type="AlphaFoldDB" id="A0A508A0I4"/>
<dbReference type="NCBIfam" id="TIGR04183">
    <property type="entry name" value="Por_Secre_tail"/>
    <property type="match status" value="1"/>
</dbReference>
<dbReference type="Pfam" id="PF06739">
    <property type="entry name" value="SBBP"/>
    <property type="match status" value="1"/>
</dbReference>
<evidence type="ECO:0000256" key="1">
    <source>
        <dbReference type="ARBA" id="ARBA00022729"/>
    </source>
</evidence>
<dbReference type="PANTHER" id="PTHR35580:SF1">
    <property type="entry name" value="PHYTASE-LIKE DOMAIN-CONTAINING PROTEIN"/>
    <property type="match status" value="1"/>
</dbReference>
<comment type="caution">
    <text evidence="4">The sequence shown here is derived from an EMBL/GenBank/DDBJ whole genome shotgun (WGS) entry which is preliminary data.</text>
</comment>
<dbReference type="RefSeq" id="WP_141421289.1">
    <property type="nucleotide sequence ID" value="NZ_VIAR01000004.1"/>
</dbReference>
<organism evidence="4 5">
    <name type="scientific">Haloflavibacter putidus</name>
    <dbReference type="NCBI Taxonomy" id="2576776"/>
    <lineage>
        <taxon>Bacteria</taxon>
        <taxon>Pseudomonadati</taxon>
        <taxon>Bacteroidota</taxon>
        <taxon>Flavobacteriia</taxon>
        <taxon>Flavobacteriales</taxon>
        <taxon>Flavobacteriaceae</taxon>
        <taxon>Haloflavibacter</taxon>
    </lineage>
</organism>
<keyword evidence="1 2" id="KW-0732">Signal</keyword>
<proteinExistence type="predicted"/>
<dbReference type="OrthoDB" id="9811934at2"/>
<evidence type="ECO:0000313" key="4">
    <source>
        <dbReference type="EMBL" id="TQD39342.1"/>
    </source>
</evidence>
<feature type="chain" id="PRO_5021350725" evidence="2">
    <location>
        <begin position="21"/>
        <end position="592"/>
    </location>
</feature>
<dbReference type="PANTHER" id="PTHR35580">
    <property type="entry name" value="CELL SURFACE GLYCOPROTEIN (S-LAYER PROTEIN)-LIKE PROTEIN"/>
    <property type="match status" value="1"/>
</dbReference>
<dbReference type="Pfam" id="PF18962">
    <property type="entry name" value="Por_Secre_tail"/>
    <property type="match status" value="1"/>
</dbReference>
<evidence type="ECO:0000256" key="2">
    <source>
        <dbReference type="SAM" id="SignalP"/>
    </source>
</evidence>
<keyword evidence="5" id="KW-1185">Reference proteome</keyword>
<accession>A0A508A0I4</accession>
<name>A0A508A0I4_9FLAO</name>